<comment type="subcellular location">
    <subcellularLocation>
        <location evidence="3">Secreted</location>
    </subcellularLocation>
    <subcellularLocation>
        <location evidence="3">Bacterial flagellum</location>
    </subcellularLocation>
</comment>
<keyword evidence="2 3" id="KW-0975">Bacterial flagellum</keyword>
<keyword evidence="3" id="KW-0964">Secreted</keyword>
<evidence type="ECO:0000256" key="2">
    <source>
        <dbReference type="ARBA" id="ARBA00023143"/>
    </source>
</evidence>
<dbReference type="RefSeq" id="WP_024844048.1">
    <property type="nucleotide sequence ID" value="NZ_CP038203.1"/>
</dbReference>
<name>A0A1I5BCQ7_PARPN</name>
<evidence type="ECO:0000259" key="5">
    <source>
        <dbReference type="Pfam" id="PF00700"/>
    </source>
</evidence>
<dbReference type="Pfam" id="PF00700">
    <property type="entry name" value="Flagellin_C"/>
    <property type="match status" value="1"/>
</dbReference>
<dbReference type="GeneID" id="51371085"/>
<dbReference type="PANTHER" id="PTHR42792:SF1">
    <property type="entry name" value="FLAGELLAR HOOK-ASSOCIATED PROTEIN 3"/>
    <property type="match status" value="1"/>
</dbReference>
<dbReference type="GO" id="GO:0005198">
    <property type="term" value="F:structural molecule activity"/>
    <property type="evidence" value="ECO:0007669"/>
    <property type="project" value="UniProtKB-UniRule"/>
</dbReference>
<keyword evidence="6" id="KW-0969">Cilium</keyword>
<reference evidence="7 11" key="3">
    <citation type="submission" date="2020-07" db="EMBL/GenBank/DDBJ databases">
        <title>The complete genome of Paracoccus pantotrophus ACCC 10489.</title>
        <authorList>
            <person name="Si Y."/>
        </authorList>
    </citation>
    <scope>NUCLEOTIDE SEQUENCE [LARGE SCALE GENOMIC DNA]</scope>
    <source>
        <strain evidence="11">ACCC 10489</strain>
        <strain evidence="7">ACCC10489</strain>
    </source>
</reference>
<evidence type="ECO:0000313" key="11">
    <source>
        <dbReference type="Proteomes" id="UP000509322"/>
    </source>
</evidence>
<proteinExistence type="inferred from homology"/>
<evidence type="ECO:0000313" key="8">
    <source>
        <dbReference type="EMBL" id="RKS52882.1"/>
    </source>
</evidence>
<dbReference type="InterPro" id="IPR001029">
    <property type="entry name" value="Flagellin_N"/>
</dbReference>
<reference evidence="6 10" key="2">
    <citation type="submission" date="2019-01" db="EMBL/GenBank/DDBJ databases">
        <title>Complete Genome Sequence and Annotation of the Paracoccus pantotrophus type strain DSM 2944.</title>
        <authorList>
            <person name="Bockwoldt J.A."/>
            <person name="Zimmermann M."/>
            <person name="Tiso T."/>
            <person name="Blank L.M."/>
        </authorList>
    </citation>
    <scope>NUCLEOTIDE SEQUENCE [LARGE SCALE GENOMIC DNA]</scope>
    <source>
        <strain evidence="6 10">DSM 2944</strain>
    </source>
</reference>
<gene>
    <name evidence="8" type="ORF">BDE18_2224</name>
    <name evidence="6" type="ORF">ESD82_10940</name>
    <name evidence="7" type="ORF">HYQ43_08075</name>
</gene>
<dbReference type="OrthoDB" id="7312911at2"/>
<dbReference type="AlphaFoldDB" id="A0A1I5BCQ7"/>
<dbReference type="Pfam" id="PF00669">
    <property type="entry name" value="Flagellin_N"/>
    <property type="match status" value="1"/>
</dbReference>
<evidence type="ECO:0000313" key="6">
    <source>
        <dbReference type="EMBL" id="QFG36719.1"/>
    </source>
</evidence>
<feature type="domain" description="Flagellin C-terminal" evidence="5">
    <location>
        <begin position="261"/>
        <end position="338"/>
    </location>
</feature>
<dbReference type="Proteomes" id="UP000273626">
    <property type="component" value="Unassembled WGS sequence"/>
</dbReference>
<dbReference type="Proteomes" id="UP000326453">
    <property type="component" value="Chromosome 1"/>
</dbReference>
<evidence type="ECO:0000259" key="4">
    <source>
        <dbReference type="Pfam" id="PF00669"/>
    </source>
</evidence>
<sequence length="339" mass="36097">MTAFHSIGDLSRSYQLRLGQQGLKARLDRLTQEMMTGDKSDIPKTLGGDLSGISHIESRLKLLTTFQQNASEAQTRLAGMQAALGQIHDVVDDLGPRLLTEPNILDEHDLRARADSINRDFQSMLATLNTTSAGQHLFAGNRTDGPALTGFETILAELNTAVSGATTAAAIANRIDAWFAAPQGAGGFSDTVYRGSDNGSTRFLISPDHRIDSNLSANSVELRDTLKGMAMIAYASEAGPAMDAKTLRDLFSEAGVRLAKATIGLTAARADLGQQQAAVTQAQARNSAETTTLSIARTNMIGADPAETATALEETEAKIQSLYAITVRLSRLSLADYLS</sequence>
<evidence type="ECO:0000256" key="3">
    <source>
        <dbReference type="RuleBase" id="RU362073"/>
    </source>
</evidence>
<dbReference type="Proteomes" id="UP000509322">
    <property type="component" value="Chromosome 2"/>
</dbReference>
<comment type="function">
    <text evidence="3">Flagellin is the subunit protein which polymerizes to form the filaments of bacterial flagella.</text>
</comment>
<dbReference type="InterPro" id="IPR046358">
    <property type="entry name" value="Flagellin_C"/>
</dbReference>
<dbReference type="PANTHER" id="PTHR42792">
    <property type="entry name" value="FLAGELLIN"/>
    <property type="match status" value="1"/>
</dbReference>
<dbReference type="SUPFAM" id="SSF64518">
    <property type="entry name" value="Phase 1 flagellin"/>
    <property type="match status" value="1"/>
</dbReference>
<evidence type="ECO:0000313" key="10">
    <source>
        <dbReference type="Proteomes" id="UP000326453"/>
    </source>
</evidence>
<dbReference type="EMBL" id="CP058690">
    <property type="protein sequence ID" value="QLH14282.1"/>
    <property type="molecule type" value="Genomic_DNA"/>
</dbReference>
<keyword evidence="9" id="KW-1185">Reference proteome</keyword>
<organism evidence="6 10">
    <name type="scientific">Paracoccus pantotrophus</name>
    <name type="common">Thiosphaera pantotropha</name>
    <dbReference type="NCBI Taxonomy" id="82367"/>
    <lineage>
        <taxon>Bacteria</taxon>
        <taxon>Pseudomonadati</taxon>
        <taxon>Pseudomonadota</taxon>
        <taxon>Alphaproteobacteria</taxon>
        <taxon>Rhodobacterales</taxon>
        <taxon>Paracoccaceae</taxon>
        <taxon>Paracoccus</taxon>
    </lineage>
</organism>
<dbReference type="InterPro" id="IPR001492">
    <property type="entry name" value="Flagellin"/>
</dbReference>
<comment type="similarity">
    <text evidence="1 3">Belongs to the bacterial flagellin family.</text>
</comment>
<dbReference type="GO" id="GO:0005576">
    <property type="term" value="C:extracellular region"/>
    <property type="evidence" value="ECO:0007669"/>
    <property type="project" value="UniProtKB-SubCell"/>
</dbReference>
<dbReference type="EMBL" id="RBLI01000001">
    <property type="protein sequence ID" value="RKS52882.1"/>
    <property type="molecule type" value="Genomic_DNA"/>
</dbReference>
<accession>A0A1I5BCQ7</accession>
<keyword evidence="6" id="KW-0966">Cell projection</keyword>
<evidence type="ECO:0000256" key="1">
    <source>
        <dbReference type="ARBA" id="ARBA00005709"/>
    </source>
</evidence>
<evidence type="ECO:0000313" key="7">
    <source>
        <dbReference type="EMBL" id="QLH14282.1"/>
    </source>
</evidence>
<dbReference type="EMBL" id="CP044426">
    <property type="protein sequence ID" value="QFG36719.1"/>
    <property type="molecule type" value="Genomic_DNA"/>
</dbReference>
<reference evidence="8 9" key="1">
    <citation type="submission" date="2018-10" db="EMBL/GenBank/DDBJ databases">
        <title>Genomic Encyclopedia of Archaeal and Bacterial Type Strains, Phase II (KMG-II): from individual species to whole genera.</title>
        <authorList>
            <person name="Goeker M."/>
        </authorList>
    </citation>
    <scope>NUCLEOTIDE SEQUENCE [LARGE SCALE GENOMIC DNA]</scope>
    <source>
        <strain evidence="9">ATCC 35512 / DSM 2944 / CIP 106514 / LMD 82.5 / NBRC 102493 / NCCB 82005 / GB17</strain>
        <strain evidence="8">DSM 2944</strain>
    </source>
</reference>
<keyword evidence="6" id="KW-0282">Flagellum</keyword>
<evidence type="ECO:0000313" key="9">
    <source>
        <dbReference type="Proteomes" id="UP000273626"/>
    </source>
</evidence>
<dbReference type="Gene3D" id="1.20.1330.10">
    <property type="entry name" value="f41 fragment of flagellin, N-terminal domain"/>
    <property type="match status" value="1"/>
</dbReference>
<dbReference type="KEGG" id="ppan:ESD82_10940"/>
<protein>
    <recommendedName>
        <fullName evidence="3">Flagellin</fullName>
    </recommendedName>
</protein>
<feature type="domain" description="Flagellin N-terminal" evidence="4">
    <location>
        <begin position="24"/>
        <end position="143"/>
    </location>
</feature>
<dbReference type="GO" id="GO:0009288">
    <property type="term" value="C:bacterial-type flagellum"/>
    <property type="evidence" value="ECO:0007669"/>
    <property type="project" value="UniProtKB-SubCell"/>
</dbReference>